<dbReference type="InterPro" id="IPR020569">
    <property type="entry name" value="UPF0029_Impact_CS"/>
</dbReference>
<organism evidence="4">
    <name type="scientific">Gibberella zeae</name>
    <name type="common">Wheat head blight fungus</name>
    <name type="synonym">Fusarium graminearum</name>
    <dbReference type="NCBI Taxonomy" id="5518"/>
    <lineage>
        <taxon>Eukaryota</taxon>
        <taxon>Fungi</taxon>
        <taxon>Dikarya</taxon>
        <taxon>Ascomycota</taxon>
        <taxon>Pezizomycotina</taxon>
        <taxon>Sordariomycetes</taxon>
        <taxon>Hypocreomycetidae</taxon>
        <taxon>Hypocreales</taxon>
        <taxon>Nectriaceae</taxon>
        <taxon>Fusarium</taxon>
    </lineage>
</organism>
<dbReference type="PANTHER" id="PTHR16301:SF25">
    <property type="entry name" value="PROTEIN IMPACT"/>
    <property type="match status" value="1"/>
</dbReference>
<reference evidence="4" key="1">
    <citation type="submission" date="2019-04" db="EMBL/GenBank/DDBJ databases">
        <authorList>
            <person name="Melise S."/>
            <person name="Noan J."/>
            <person name="Okalmin O."/>
        </authorList>
    </citation>
    <scope>NUCLEOTIDE SEQUENCE</scope>
    <source>
        <strain evidence="4">FN9</strain>
    </source>
</reference>
<comment type="similarity">
    <text evidence="1">Belongs to the IMPACT family.</text>
</comment>
<dbReference type="AlphaFoldDB" id="A0A4E9DZY6"/>
<dbReference type="PANTHER" id="PTHR16301">
    <property type="entry name" value="IMPACT-RELATED"/>
    <property type="match status" value="1"/>
</dbReference>
<dbReference type="Proteomes" id="UP000746612">
    <property type="component" value="Unassembled WGS sequence"/>
</dbReference>
<evidence type="ECO:0000256" key="1">
    <source>
        <dbReference type="ARBA" id="ARBA00007665"/>
    </source>
</evidence>
<dbReference type="EMBL" id="CAJPIJ010000135">
    <property type="protein sequence ID" value="CAG1985761.1"/>
    <property type="molecule type" value="Genomic_DNA"/>
</dbReference>
<dbReference type="GO" id="GO:0140469">
    <property type="term" value="P:GCN2-mediated signaling"/>
    <property type="evidence" value="ECO:0007669"/>
    <property type="project" value="TreeGrafter"/>
</dbReference>
<name>A0A4E9DZY6_GIBZA</name>
<feature type="domain" description="Impact N-terminal" evidence="2">
    <location>
        <begin position="25"/>
        <end position="129"/>
    </location>
</feature>
<dbReference type="GO" id="GO:0005737">
    <property type="term" value="C:cytoplasm"/>
    <property type="evidence" value="ECO:0007669"/>
    <property type="project" value="TreeGrafter"/>
</dbReference>
<dbReference type="EMBL" id="CAAKMV010000141">
    <property type="protein sequence ID" value="VIO59631.1"/>
    <property type="molecule type" value="Genomic_DNA"/>
</dbReference>
<dbReference type="SUPFAM" id="SSF54211">
    <property type="entry name" value="Ribosomal protein S5 domain 2-like"/>
    <property type="match status" value="1"/>
</dbReference>
<dbReference type="InterPro" id="IPR023582">
    <property type="entry name" value="Impact"/>
</dbReference>
<protein>
    <recommendedName>
        <fullName evidence="2">Impact N-terminal domain-containing protein</fullName>
    </recommendedName>
</protein>
<sequence length="216" mass="24093">MAAKRAAQSILPKSQPPSWTPSKRISEFIAHVSPVTCPSQASSYVDSLLESDKRIRNATHNITAWRIRGDGPGHQQFNDDGETGAGSRLLQLMQSMDLWDSMVVVTRWYGGTHLGSKRFRFITAAASDAFARAGMDGNKKEEKSKGKKRKLFIFVHRDLREKAVDPLLARLNSCDEFDWAHAVGQSGTRGQVGLTKDFPELSEHPSWMTRNLISIP</sequence>
<dbReference type="Gene3D" id="3.30.230.30">
    <property type="entry name" value="Impact, N-terminal domain"/>
    <property type="match status" value="1"/>
</dbReference>
<dbReference type="InterPro" id="IPR001498">
    <property type="entry name" value="Impact_N"/>
</dbReference>
<gene>
    <name evidence="4" type="ORF">FUG_LOCUS355940</name>
    <name evidence="3" type="ORF">MDCFG202_LOCUS273963</name>
</gene>
<accession>A0A4E9DZY6</accession>
<dbReference type="Pfam" id="PF01205">
    <property type="entry name" value="Impact_N"/>
    <property type="match status" value="1"/>
</dbReference>
<evidence type="ECO:0000313" key="3">
    <source>
        <dbReference type="EMBL" id="CAG1985761.1"/>
    </source>
</evidence>
<dbReference type="InterPro" id="IPR036956">
    <property type="entry name" value="Impact_N_sf"/>
</dbReference>
<dbReference type="PROSITE" id="PS00910">
    <property type="entry name" value="UPF0029"/>
    <property type="match status" value="1"/>
</dbReference>
<evidence type="ECO:0000259" key="2">
    <source>
        <dbReference type="Pfam" id="PF01205"/>
    </source>
</evidence>
<evidence type="ECO:0000313" key="4">
    <source>
        <dbReference type="EMBL" id="VIO59631.1"/>
    </source>
</evidence>
<reference evidence="3" key="2">
    <citation type="submission" date="2021-03" db="EMBL/GenBank/DDBJ databases">
        <authorList>
            <person name="Alouane T."/>
            <person name="Langin T."/>
            <person name="Bonhomme L."/>
        </authorList>
    </citation>
    <scope>NUCLEOTIDE SEQUENCE</scope>
    <source>
        <strain evidence="3">MDC_Fg202</strain>
    </source>
</reference>
<proteinExistence type="inferred from homology"/>
<dbReference type="InterPro" id="IPR020568">
    <property type="entry name" value="Ribosomal_Su5_D2-typ_SF"/>
</dbReference>
<dbReference type="GO" id="GO:0006446">
    <property type="term" value="P:regulation of translational initiation"/>
    <property type="evidence" value="ECO:0007669"/>
    <property type="project" value="TreeGrafter"/>
</dbReference>